<dbReference type="Pfam" id="PF01557">
    <property type="entry name" value="FAA_hydrolase"/>
    <property type="match status" value="1"/>
</dbReference>
<reference evidence="3" key="1">
    <citation type="journal article" date="2014" name="Front. Microbiol.">
        <title>High frequency of phylogenetically diverse reductive dehalogenase-homologous genes in deep subseafloor sedimentary metagenomes.</title>
        <authorList>
            <person name="Kawai M."/>
            <person name="Futagami T."/>
            <person name="Toyoda A."/>
            <person name="Takaki Y."/>
            <person name="Nishi S."/>
            <person name="Hori S."/>
            <person name="Arai W."/>
            <person name="Tsubouchi T."/>
            <person name="Morono Y."/>
            <person name="Uchiyama I."/>
            <person name="Ito T."/>
            <person name="Fujiyama A."/>
            <person name="Inagaki F."/>
            <person name="Takami H."/>
        </authorList>
    </citation>
    <scope>NUCLEOTIDE SEQUENCE</scope>
    <source>
        <strain evidence="3">Expedition CK06-06</strain>
    </source>
</reference>
<dbReference type="PANTHER" id="PTHR11820">
    <property type="entry name" value="ACYLPYRUVASE"/>
    <property type="match status" value="1"/>
</dbReference>
<name>X1H8V3_9ZZZZ</name>
<protein>
    <recommendedName>
        <fullName evidence="2">Fumarylacetoacetase-like C-terminal domain-containing protein</fullName>
    </recommendedName>
</protein>
<accession>X1H8V3</accession>
<dbReference type="GO" id="GO:0046872">
    <property type="term" value="F:metal ion binding"/>
    <property type="evidence" value="ECO:0007669"/>
    <property type="project" value="UniProtKB-KW"/>
</dbReference>
<organism evidence="3">
    <name type="scientific">marine sediment metagenome</name>
    <dbReference type="NCBI Taxonomy" id="412755"/>
    <lineage>
        <taxon>unclassified sequences</taxon>
        <taxon>metagenomes</taxon>
        <taxon>ecological metagenomes</taxon>
    </lineage>
</organism>
<dbReference type="EMBL" id="BARU01009799">
    <property type="protein sequence ID" value="GAH41753.1"/>
    <property type="molecule type" value="Genomic_DNA"/>
</dbReference>
<dbReference type="Gene3D" id="3.90.850.10">
    <property type="entry name" value="Fumarylacetoacetase-like, C-terminal domain"/>
    <property type="match status" value="1"/>
</dbReference>
<dbReference type="InterPro" id="IPR011234">
    <property type="entry name" value="Fumarylacetoacetase-like_C"/>
</dbReference>
<evidence type="ECO:0000259" key="2">
    <source>
        <dbReference type="Pfam" id="PF01557"/>
    </source>
</evidence>
<sequence length="120" mass="13379">MQVKDIISKLPWFRSKSFDSFAPIGPRIVSHLEIEDPHNLHIELKANRETKQSSNTKHLLFKIPELMEYITKIFTMEAGDIVATGTPGGIGPIKPGDLIEASIDKIGTLSNKVILEEKVN</sequence>
<keyword evidence="1" id="KW-0479">Metal-binding</keyword>
<feature type="domain" description="Fumarylacetoacetase-like C-terminal" evidence="2">
    <location>
        <begin position="9"/>
        <end position="113"/>
    </location>
</feature>
<evidence type="ECO:0000313" key="3">
    <source>
        <dbReference type="EMBL" id="GAH41753.1"/>
    </source>
</evidence>
<dbReference type="AlphaFoldDB" id="X1H8V3"/>
<proteinExistence type="predicted"/>
<dbReference type="SUPFAM" id="SSF56529">
    <property type="entry name" value="FAH"/>
    <property type="match status" value="1"/>
</dbReference>
<dbReference type="InterPro" id="IPR036663">
    <property type="entry name" value="Fumarylacetoacetase_C_sf"/>
</dbReference>
<dbReference type="GO" id="GO:0018773">
    <property type="term" value="F:acetylpyruvate hydrolase activity"/>
    <property type="evidence" value="ECO:0007669"/>
    <property type="project" value="TreeGrafter"/>
</dbReference>
<comment type="caution">
    <text evidence="3">The sequence shown here is derived from an EMBL/GenBank/DDBJ whole genome shotgun (WGS) entry which is preliminary data.</text>
</comment>
<gene>
    <name evidence="3" type="ORF">S03H2_18846</name>
</gene>
<dbReference type="PANTHER" id="PTHR11820:SF7">
    <property type="entry name" value="ACYLPYRUVASE FAHD1, MITOCHONDRIAL"/>
    <property type="match status" value="1"/>
</dbReference>
<evidence type="ECO:0000256" key="1">
    <source>
        <dbReference type="ARBA" id="ARBA00022723"/>
    </source>
</evidence>